<proteinExistence type="predicted"/>
<evidence type="ECO:0000313" key="1">
    <source>
        <dbReference type="EMBL" id="GIY68363.1"/>
    </source>
</evidence>
<keyword evidence="2" id="KW-1185">Reference proteome</keyword>
<comment type="caution">
    <text evidence="1">The sequence shown here is derived from an EMBL/GenBank/DDBJ whole genome shotgun (WGS) entry which is preliminary data.</text>
</comment>
<sequence>MYCLETTNNKSQIFTDQRSLMEHKILTEQTESIVADGGLSGTARDLFLAPFNWPVCSRNLRTVTVKAVIMEHWVAGLTNNYSYRRRDEREFCLGCPN</sequence>
<evidence type="ECO:0000313" key="2">
    <source>
        <dbReference type="Proteomes" id="UP001054837"/>
    </source>
</evidence>
<protein>
    <submittedName>
        <fullName evidence="1">Uncharacterized protein</fullName>
    </submittedName>
</protein>
<dbReference type="Proteomes" id="UP001054837">
    <property type="component" value="Unassembled WGS sequence"/>
</dbReference>
<dbReference type="EMBL" id="BPLQ01012858">
    <property type="protein sequence ID" value="GIY68363.1"/>
    <property type="molecule type" value="Genomic_DNA"/>
</dbReference>
<accession>A0AAV4VE41</accession>
<dbReference type="AlphaFoldDB" id="A0AAV4VE41"/>
<reference evidence="1 2" key="1">
    <citation type="submission" date="2021-06" db="EMBL/GenBank/DDBJ databases">
        <title>Caerostris darwini draft genome.</title>
        <authorList>
            <person name="Kono N."/>
            <person name="Arakawa K."/>
        </authorList>
    </citation>
    <scope>NUCLEOTIDE SEQUENCE [LARGE SCALE GENOMIC DNA]</scope>
</reference>
<gene>
    <name evidence="1" type="ORF">CDAR_109061</name>
</gene>
<name>A0AAV4VE41_9ARAC</name>
<organism evidence="1 2">
    <name type="scientific">Caerostris darwini</name>
    <dbReference type="NCBI Taxonomy" id="1538125"/>
    <lineage>
        <taxon>Eukaryota</taxon>
        <taxon>Metazoa</taxon>
        <taxon>Ecdysozoa</taxon>
        <taxon>Arthropoda</taxon>
        <taxon>Chelicerata</taxon>
        <taxon>Arachnida</taxon>
        <taxon>Araneae</taxon>
        <taxon>Araneomorphae</taxon>
        <taxon>Entelegynae</taxon>
        <taxon>Araneoidea</taxon>
        <taxon>Araneidae</taxon>
        <taxon>Caerostris</taxon>
    </lineage>
</organism>